<evidence type="ECO:0000313" key="9">
    <source>
        <dbReference type="EMBL" id="AGT63672.1"/>
    </source>
</evidence>
<dbReference type="PANTHER" id="PTHR42718">
    <property type="entry name" value="MAJOR FACILITATOR SUPERFAMILY MULTIDRUG TRANSPORTER MFSC"/>
    <property type="match status" value="1"/>
</dbReference>
<proteinExistence type="predicted"/>
<evidence type="ECO:0000256" key="7">
    <source>
        <dbReference type="SAM" id="Phobius"/>
    </source>
</evidence>
<dbReference type="Proteomes" id="UP000015927">
    <property type="component" value="Chromosome"/>
</dbReference>
<evidence type="ECO:0000256" key="5">
    <source>
        <dbReference type="ARBA" id="ARBA00022989"/>
    </source>
</evidence>
<keyword evidence="2" id="KW-0813">Transport</keyword>
<dbReference type="InterPro" id="IPR011701">
    <property type="entry name" value="MFS"/>
</dbReference>
<dbReference type="SUPFAM" id="SSF103473">
    <property type="entry name" value="MFS general substrate transporter"/>
    <property type="match status" value="1"/>
</dbReference>
<dbReference type="GO" id="GO:0005886">
    <property type="term" value="C:plasma membrane"/>
    <property type="evidence" value="ECO:0007669"/>
    <property type="project" value="UniProtKB-SubCell"/>
</dbReference>
<dbReference type="AlphaFoldDB" id="A0A806KQS8"/>
<dbReference type="NCBIfam" id="TIGR00711">
    <property type="entry name" value="efflux_EmrB"/>
    <property type="match status" value="1"/>
</dbReference>
<comment type="subcellular location">
    <subcellularLocation>
        <location evidence="1">Cell membrane</location>
        <topology evidence="1">Multi-pass membrane protein</topology>
    </subcellularLocation>
</comment>
<feature type="transmembrane region" description="Helical" evidence="7">
    <location>
        <begin position="303"/>
        <end position="324"/>
    </location>
</feature>
<protein>
    <submittedName>
        <fullName evidence="9">Multidrug transporter</fullName>
    </submittedName>
</protein>
<dbReference type="Gene3D" id="1.20.1250.20">
    <property type="entry name" value="MFS general substrate transporter like domains"/>
    <property type="match status" value="1"/>
</dbReference>
<feature type="transmembrane region" description="Helical" evidence="7">
    <location>
        <begin position="145"/>
        <end position="165"/>
    </location>
</feature>
<dbReference type="InterPro" id="IPR004638">
    <property type="entry name" value="EmrB-like"/>
</dbReference>
<feature type="transmembrane region" description="Helical" evidence="7">
    <location>
        <begin position="55"/>
        <end position="75"/>
    </location>
</feature>
<dbReference type="EMBL" id="CP002391">
    <property type="protein sequence ID" value="AGT63672.1"/>
    <property type="molecule type" value="Genomic_DNA"/>
</dbReference>
<evidence type="ECO:0000256" key="1">
    <source>
        <dbReference type="ARBA" id="ARBA00004651"/>
    </source>
</evidence>
<dbReference type="CDD" id="cd17503">
    <property type="entry name" value="MFS_LmrB_MDR_like"/>
    <property type="match status" value="1"/>
</dbReference>
<evidence type="ECO:0000256" key="4">
    <source>
        <dbReference type="ARBA" id="ARBA00022692"/>
    </source>
</evidence>
<dbReference type="RefSeq" id="WP_003571264.1">
    <property type="nucleotide sequence ID" value="NC_022112.1"/>
</dbReference>
<feature type="transmembrane region" description="Helical" evidence="7">
    <location>
        <begin position="232"/>
        <end position="250"/>
    </location>
</feature>
<feature type="transmembrane region" description="Helical" evidence="7">
    <location>
        <begin position="403"/>
        <end position="423"/>
    </location>
</feature>
<keyword evidence="6 7" id="KW-0472">Membrane</keyword>
<feature type="transmembrane region" description="Helical" evidence="7">
    <location>
        <begin position="114"/>
        <end position="133"/>
    </location>
</feature>
<keyword evidence="3" id="KW-1003">Cell membrane</keyword>
<feature type="transmembrane region" description="Helical" evidence="7">
    <location>
        <begin position="12"/>
        <end position="35"/>
    </location>
</feature>
<dbReference type="PRINTS" id="PR01036">
    <property type="entry name" value="TCRTETB"/>
</dbReference>
<dbReference type="InterPro" id="IPR020846">
    <property type="entry name" value="MFS_dom"/>
</dbReference>
<feature type="transmembrane region" description="Helical" evidence="7">
    <location>
        <begin position="270"/>
        <end position="291"/>
    </location>
</feature>
<feature type="transmembrane region" description="Helical" evidence="7">
    <location>
        <begin position="171"/>
        <end position="190"/>
    </location>
</feature>
<dbReference type="Gene3D" id="1.20.1720.10">
    <property type="entry name" value="Multidrug resistance protein D"/>
    <property type="match status" value="1"/>
</dbReference>
<name>A0A806KQS8_LACPA</name>
<keyword evidence="5 7" id="KW-1133">Transmembrane helix</keyword>
<feature type="transmembrane region" description="Helical" evidence="7">
    <location>
        <begin position="202"/>
        <end position="220"/>
    </location>
</feature>
<dbReference type="InterPro" id="IPR036259">
    <property type="entry name" value="MFS_trans_sf"/>
</dbReference>
<evidence type="ECO:0000259" key="8">
    <source>
        <dbReference type="PROSITE" id="PS50850"/>
    </source>
</evidence>
<dbReference type="Pfam" id="PF07690">
    <property type="entry name" value="MFS_1"/>
    <property type="match status" value="1"/>
</dbReference>
<organism evidence="9 10">
    <name type="scientific">Lacticaseibacillus paracasei subsp. paracasei 8700:2</name>
    <dbReference type="NCBI Taxonomy" id="537973"/>
    <lineage>
        <taxon>Bacteria</taxon>
        <taxon>Bacillati</taxon>
        <taxon>Bacillota</taxon>
        <taxon>Bacilli</taxon>
        <taxon>Lactobacillales</taxon>
        <taxon>Lactobacillaceae</taxon>
        <taxon>Lacticaseibacillus</taxon>
    </lineage>
</organism>
<sequence length="485" mass="52099">MLTTTDVNGHPYNRLLLVITLLIGTFTTFLTQTILTTAYPTLMADFHISASAVQWLTTGFMLIMGIMIPVSAWLLDKFNVKYLYLTAMTIFFLGSLICWLAPDFQVLLAGRLTQAIGVGMSMPTFQTVMFTIFPPGKRGSAMGLAGIVIGLAPAIGPTLSGWILLNHTWRALFAVIMPIAAGVVLLAIYSMRKVLPTSNPKIDIPSIIASTLGFGGLLYGFSTVGDAGWTDFQVLISLAIGIIFVALFCVRQLRLETPLLELRVFKSRTYTLSVILTAVAFMSMVGVEMVLPMYIQTIRGESAFHSGMILFPGAIMMGIMSPITGRIFDKIGAKRLAVAGLFLLVAGSLPLVTLTANTPIIYITTIYTVRMFGITMVTMPVTTAGMNALPTHLINHGTAVNNTVRQVAASIGTAILVSVLSVVTKDATPAASGRLLDPIHYTNAMNNAVIAGYRAAFAVSLVMAALGLVLSLFLKTDVIDRRDAS</sequence>
<gene>
    <name evidence="9" type="ORF">LBPG_03090</name>
</gene>
<evidence type="ECO:0000313" key="10">
    <source>
        <dbReference type="Proteomes" id="UP000015927"/>
    </source>
</evidence>
<keyword evidence="4 7" id="KW-0812">Transmembrane</keyword>
<dbReference type="GO" id="GO:0022857">
    <property type="term" value="F:transmembrane transporter activity"/>
    <property type="evidence" value="ECO:0007669"/>
    <property type="project" value="InterPro"/>
</dbReference>
<feature type="transmembrane region" description="Helical" evidence="7">
    <location>
        <begin position="455"/>
        <end position="474"/>
    </location>
</feature>
<feature type="transmembrane region" description="Helical" evidence="7">
    <location>
        <begin position="82"/>
        <end position="102"/>
    </location>
</feature>
<evidence type="ECO:0000256" key="6">
    <source>
        <dbReference type="ARBA" id="ARBA00023136"/>
    </source>
</evidence>
<dbReference type="PANTHER" id="PTHR42718:SF24">
    <property type="entry name" value="MAJOR FACILITATOR SUPERFAMILY (MFS) PROFILE DOMAIN-CONTAINING PROTEIN"/>
    <property type="match status" value="1"/>
</dbReference>
<feature type="domain" description="Major facilitator superfamily (MFS) profile" evidence="8">
    <location>
        <begin position="17"/>
        <end position="479"/>
    </location>
</feature>
<dbReference type="KEGG" id="lpi:LBPG_03090"/>
<accession>A0A806KQS8</accession>
<feature type="transmembrane region" description="Helical" evidence="7">
    <location>
        <begin position="336"/>
        <end position="354"/>
    </location>
</feature>
<dbReference type="PROSITE" id="PS50850">
    <property type="entry name" value="MFS"/>
    <property type="match status" value="1"/>
</dbReference>
<evidence type="ECO:0000256" key="2">
    <source>
        <dbReference type="ARBA" id="ARBA00022448"/>
    </source>
</evidence>
<reference evidence="9 10" key="1">
    <citation type="submission" date="2010-12" db="EMBL/GenBank/DDBJ databases">
        <title>The Genome Sequence of Lactobacillus paracasei subsp. paracasei strain 8700:2.</title>
        <authorList>
            <consortium name="The Broad Institute Genome Sequencing Platform"/>
            <person name="Ward D."/>
            <person name="Earl A."/>
            <person name="Feldgarden M."/>
            <person name="Young S.K."/>
            <person name="Gargeya S."/>
            <person name="Zeng Q."/>
            <person name="Alvarado L."/>
            <person name="Berlin A."/>
            <person name="Bochicchio J."/>
            <person name="Chapman S.B."/>
            <person name="Chen Z."/>
            <person name="Freedman E."/>
            <person name="Gellesch M."/>
            <person name="Goldberg J."/>
            <person name="Griggs A."/>
            <person name="Gujja S."/>
            <person name="Heilman E."/>
            <person name="Heiman D."/>
            <person name="Howarth C."/>
            <person name="Mehta T."/>
            <person name="Neiman D."/>
            <person name="Pearson M."/>
            <person name="Roberts A."/>
            <person name="Saif S."/>
            <person name="Shea T."/>
            <person name="Shenoy N."/>
            <person name="Sisk P."/>
            <person name="Stolte C."/>
            <person name="Sykes S."/>
            <person name="White J."/>
            <person name="Yandava C."/>
            <person name="Saulnier D."/>
            <person name="Haas B."/>
            <person name="Nusbaum C."/>
            <person name="Birren B."/>
        </authorList>
    </citation>
    <scope>NUCLEOTIDE SEQUENCE [LARGE SCALE GENOMIC DNA]</scope>
    <source>
        <strain evidence="9 10">8700:2</strain>
    </source>
</reference>
<evidence type="ECO:0000256" key="3">
    <source>
        <dbReference type="ARBA" id="ARBA00022475"/>
    </source>
</evidence>
<dbReference type="GeneID" id="57090842"/>